<name>A0A6S7KQF0_PARCT</name>
<comment type="caution">
    <text evidence="1">The sequence shown here is derived from an EMBL/GenBank/DDBJ whole genome shotgun (WGS) entry which is preliminary data.</text>
</comment>
<dbReference type="Proteomes" id="UP001152795">
    <property type="component" value="Unassembled WGS sequence"/>
</dbReference>
<feature type="non-terminal residue" evidence="1">
    <location>
        <position position="1"/>
    </location>
</feature>
<evidence type="ECO:0000313" key="1">
    <source>
        <dbReference type="EMBL" id="CAB4029152.1"/>
    </source>
</evidence>
<keyword evidence="2" id="KW-1185">Reference proteome</keyword>
<feature type="non-terminal residue" evidence="1">
    <location>
        <position position="149"/>
    </location>
</feature>
<dbReference type="EMBL" id="CACRXK020015978">
    <property type="protein sequence ID" value="CAB4029152.1"/>
    <property type="molecule type" value="Genomic_DNA"/>
</dbReference>
<sequence>GSRCIFPLILRARHDNSSSHGFRKVCISIRGLSKQTRLVCHLEVSSHYSMQELAPLVFIRLTAKWTDDRYNRRVDFDVIAFSDDRFIFSNDETFRTFRNTILVLLYSNFEREPAILITNSSFVHSYPVINLDKFMKILLKIASENCTNF</sequence>
<gene>
    <name evidence="1" type="ORF">PACLA_8A078309</name>
</gene>
<accession>A0A6S7KQF0</accession>
<proteinExistence type="predicted"/>
<dbReference type="AlphaFoldDB" id="A0A6S7KQF0"/>
<organism evidence="1 2">
    <name type="scientific">Paramuricea clavata</name>
    <name type="common">Red gorgonian</name>
    <name type="synonym">Violescent sea-whip</name>
    <dbReference type="NCBI Taxonomy" id="317549"/>
    <lineage>
        <taxon>Eukaryota</taxon>
        <taxon>Metazoa</taxon>
        <taxon>Cnidaria</taxon>
        <taxon>Anthozoa</taxon>
        <taxon>Octocorallia</taxon>
        <taxon>Malacalcyonacea</taxon>
        <taxon>Plexauridae</taxon>
        <taxon>Paramuricea</taxon>
    </lineage>
</organism>
<reference evidence="1" key="1">
    <citation type="submission" date="2020-04" db="EMBL/GenBank/DDBJ databases">
        <authorList>
            <person name="Alioto T."/>
            <person name="Alioto T."/>
            <person name="Gomez Garrido J."/>
        </authorList>
    </citation>
    <scope>NUCLEOTIDE SEQUENCE</scope>
    <source>
        <strain evidence="1">A484AB</strain>
    </source>
</reference>
<evidence type="ECO:0000313" key="2">
    <source>
        <dbReference type="Proteomes" id="UP001152795"/>
    </source>
</evidence>
<protein>
    <submittedName>
        <fullName evidence="1">Uncharacterized protein</fullName>
    </submittedName>
</protein>